<sequence length="147" mass="16462">MGEHSNLTNIFHSRIQKRVLSLGNISEPVLDDWDKFLEASAPPPKTVPRAKCLQWSDQVNAVYAPARITIKHIAMPDGKNPGHVVSKLIATDRLPQRLKKTVSSHHKVIRECVTIDEKKEDEPVETVESNSVWDLTAGEEGLVYEST</sequence>
<dbReference type="OrthoDB" id="5419130at2759"/>
<protein>
    <submittedName>
        <fullName evidence="1">Uncharacterized protein</fullName>
    </submittedName>
</protein>
<evidence type="ECO:0000313" key="2">
    <source>
        <dbReference type="Proteomes" id="UP000276215"/>
    </source>
</evidence>
<evidence type="ECO:0000313" key="1">
    <source>
        <dbReference type="EMBL" id="RPA93229.1"/>
    </source>
</evidence>
<name>A0A3N4J4I2_9PEZI</name>
<keyword evidence="2" id="KW-1185">Reference proteome</keyword>
<accession>A0A3N4J4I2</accession>
<dbReference type="AlphaFoldDB" id="A0A3N4J4I2"/>
<proteinExistence type="predicted"/>
<reference evidence="1 2" key="1">
    <citation type="journal article" date="2018" name="Nat. Ecol. Evol.">
        <title>Pezizomycetes genomes reveal the molecular basis of ectomycorrhizal truffle lifestyle.</title>
        <authorList>
            <person name="Murat C."/>
            <person name="Payen T."/>
            <person name="Noel B."/>
            <person name="Kuo A."/>
            <person name="Morin E."/>
            <person name="Chen J."/>
            <person name="Kohler A."/>
            <person name="Krizsan K."/>
            <person name="Balestrini R."/>
            <person name="Da Silva C."/>
            <person name="Montanini B."/>
            <person name="Hainaut M."/>
            <person name="Levati E."/>
            <person name="Barry K.W."/>
            <person name="Belfiori B."/>
            <person name="Cichocki N."/>
            <person name="Clum A."/>
            <person name="Dockter R.B."/>
            <person name="Fauchery L."/>
            <person name="Guy J."/>
            <person name="Iotti M."/>
            <person name="Le Tacon F."/>
            <person name="Lindquist E.A."/>
            <person name="Lipzen A."/>
            <person name="Malagnac F."/>
            <person name="Mello A."/>
            <person name="Molinier V."/>
            <person name="Miyauchi S."/>
            <person name="Poulain J."/>
            <person name="Riccioni C."/>
            <person name="Rubini A."/>
            <person name="Sitrit Y."/>
            <person name="Splivallo R."/>
            <person name="Traeger S."/>
            <person name="Wang M."/>
            <person name="Zifcakova L."/>
            <person name="Wipf D."/>
            <person name="Zambonelli A."/>
            <person name="Paolocci F."/>
            <person name="Nowrousian M."/>
            <person name="Ottonello S."/>
            <person name="Baldrian P."/>
            <person name="Spatafora J.W."/>
            <person name="Henrissat B."/>
            <person name="Nagy L.G."/>
            <person name="Aury J.M."/>
            <person name="Wincker P."/>
            <person name="Grigoriev I.V."/>
            <person name="Bonfante P."/>
            <person name="Martin F.M."/>
        </authorList>
    </citation>
    <scope>NUCLEOTIDE SEQUENCE [LARGE SCALE GENOMIC DNA]</scope>
    <source>
        <strain evidence="1 2">120613-1</strain>
    </source>
</reference>
<dbReference type="Proteomes" id="UP000276215">
    <property type="component" value="Unassembled WGS sequence"/>
</dbReference>
<organism evidence="1 2">
    <name type="scientific">Choiromyces venosus 120613-1</name>
    <dbReference type="NCBI Taxonomy" id="1336337"/>
    <lineage>
        <taxon>Eukaryota</taxon>
        <taxon>Fungi</taxon>
        <taxon>Dikarya</taxon>
        <taxon>Ascomycota</taxon>
        <taxon>Pezizomycotina</taxon>
        <taxon>Pezizomycetes</taxon>
        <taxon>Pezizales</taxon>
        <taxon>Tuberaceae</taxon>
        <taxon>Choiromyces</taxon>
    </lineage>
</organism>
<gene>
    <name evidence="1" type="ORF">L873DRAFT_79147</name>
</gene>
<dbReference type="EMBL" id="ML120457">
    <property type="protein sequence ID" value="RPA93229.1"/>
    <property type="molecule type" value="Genomic_DNA"/>
</dbReference>